<dbReference type="Proteomes" id="UP001320702">
    <property type="component" value="Unassembled WGS sequence"/>
</dbReference>
<gene>
    <name evidence="3" type="ORF">MU516_07830</name>
</gene>
<comment type="similarity">
    <text evidence="1">Belongs to the bacterial reverse transcriptase family.</text>
</comment>
<dbReference type="InterPro" id="IPR000477">
    <property type="entry name" value="RT_dom"/>
</dbReference>
<evidence type="ECO:0000313" key="3">
    <source>
        <dbReference type="EMBL" id="MCT4332776.1"/>
    </source>
</evidence>
<name>A0ABT2K8B3_9RHOB</name>
<dbReference type="EMBL" id="JANAVZ010000004">
    <property type="protein sequence ID" value="MCT4332776.1"/>
    <property type="molecule type" value="Genomic_DNA"/>
</dbReference>
<evidence type="ECO:0000256" key="1">
    <source>
        <dbReference type="ARBA" id="ARBA00034120"/>
    </source>
</evidence>
<dbReference type="PANTHER" id="PTHR34047">
    <property type="entry name" value="NUCLEAR INTRON MATURASE 1, MITOCHONDRIAL-RELATED"/>
    <property type="match status" value="1"/>
</dbReference>
<dbReference type="Pfam" id="PF00078">
    <property type="entry name" value="RVT_1"/>
    <property type="match status" value="1"/>
</dbReference>
<feature type="domain" description="Reverse transcriptase" evidence="2">
    <location>
        <begin position="74"/>
        <end position="307"/>
    </location>
</feature>
<evidence type="ECO:0000259" key="2">
    <source>
        <dbReference type="PROSITE" id="PS50878"/>
    </source>
</evidence>
<reference evidence="3 4" key="1">
    <citation type="submission" date="2022-04" db="EMBL/GenBank/DDBJ databases">
        <title>Paracoccus sp. YLB-12 draft genome sequence.</title>
        <authorList>
            <person name="Yu L."/>
        </authorList>
    </citation>
    <scope>NUCLEOTIDE SEQUENCE [LARGE SCALE GENOMIC DNA]</scope>
    <source>
        <strain evidence="3 4">YLB-12</strain>
    </source>
</reference>
<dbReference type="PROSITE" id="PS50878">
    <property type="entry name" value="RT_POL"/>
    <property type="match status" value="1"/>
</dbReference>
<dbReference type="SUPFAM" id="SSF56672">
    <property type="entry name" value="DNA/RNA polymerases"/>
    <property type="match status" value="1"/>
</dbReference>
<keyword evidence="3" id="KW-0548">Nucleotidyltransferase</keyword>
<sequence>MKLPLQSVSKMVQVEQSLILLGYCAWVFCGGKLLDKASVEWAIDFIAEHSDGDLFPQIAEMRVMQAEKDRLANDISGKDLNQFQIGTSRRFIVPKDEISYRQATQLDPQDSIILSAIMHQFGAGVEQRRKATDKVFSYRFSPSHDHGLYASQSGWNDFWAKVALKASASTTVLYCDIADFYNQIYHHTVENQLMDSGFSNQSIKWVIRLLESTTAGVSRGIPVGPHAAHLIAEATLIPIDNSLEAQGIDFLRYADDILVFCPSQDDARAALSRIARSLDQQQRLTLQRHKTRFLSPEEANSLCRQMVEDRPISENEKDLLSVVKRYSSGNPYRMIAFSSISPPDWKKIRDSKIDEIIDEYLSQDPVDFIRLRWFFRRLAQVGHPGAVKKVISRIHDLIPCLAGICAYLSSVQDLEDDDWRDLGEELVGLMTDTSLANNEYFRLSVLSLFSRNATLNHISRIIGFYSSGDPYVRREVILSAMVSGATDWLREQKEEFSHMDPWQKRAFIFACSKFPPDERRYFLGRFPQERVFDAALLRWARR</sequence>
<dbReference type="CDD" id="cd01646">
    <property type="entry name" value="RT_Bac_retron_I"/>
    <property type="match status" value="1"/>
</dbReference>
<comment type="caution">
    <text evidence="3">The sequence shown here is derived from an EMBL/GenBank/DDBJ whole genome shotgun (WGS) entry which is preliminary data.</text>
</comment>
<keyword evidence="4" id="KW-1185">Reference proteome</keyword>
<accession>A0ABT2K8B3</accession>
<evidence type="ECO:0000313" key="4">
    <source>
        <dbReference type="Proteomes" id="UP001320702"/>
    </source>
</evidence>
<dbReference type="RefSeq" id="WP_260276654.1">
    <property type="nucleotide sequence ID" value="NZ_JANAVZ010000004.1"/>
</dbReference>
<proteinExistence type="inferred from homology"/>
<dbReference type="GO" id="GO:0003964">
    <property type="term" value="F:RNA-directed DNA polymerase activity"/>
    <property type="evidence" value="ECO:0007669"/>
    <property type="project" value="UniProtKB-KW"/>
</dbReference>
<protein>
    <submittedName>
        <fullName evidence="3">RNA-directed DNA polymerase</fullName>
    </submittedName>
</protein>
<organism evidence="3 4">
    <name type="scientific">Paracoccus maritimus</name>
    <dbReference type="NCBI Taxonomy" id="2933292"/>
    <lineage>
        <taxon>Bacteria</taxon>
        <taxon>Pseudomonadati</taxon>
        <taxon>Pseudomonadota</taxon>
        <taxon>Alphaproteobacteria</taxon>
        <taxon>Rhodobacterales</taxon>
        <taxon>Paracoccaceae</taxon>
        <taxon>Paracoccus</taxon>
    </lineage>
</organism>
<dbReference type="InterPro" id="IPR051083">
    <property type="entry name" value="GrpII_Intron_Splice-Mob/Def"/>
</dbReference>
<keyword evidence="3" id="KW-0808">Transferase</keyword>
<keyword evidence="3" id="KW-0695">RNA-directed DNA polymerase</keyword>
<dbReference type="PANTHER" id="PTHR34047:SF8">
    <property type="entry name" value="PROTEIN YKFC"/>
    <property type="match status" value="1"/>
</dbReference>
<dbReference type="InterPro" id="IPR043502">
    <property type="entry name" value="DNA/RNA_pol_sf"/>
</dbReference>